<sequence length="156" mass="18014">MGDSRRFHLFAKLILKHLPLKANIVDISGGKGYLQAALRQNGYMHVTSWDKRKKYTCNRQNYRYGYFNWESAPEYEAVVAMHPDEGTDHAILYAASRGIPGLVCPCCIKPDAVAFWQNYKLDLWYQHLEGLALKYKRQVTWATLPMNGRSQVMIIT</sequence>
<dbReference type="SUPFAM" id="SSF53335">
    <property type="entry name" value="S-adenosyl-L-methionine-dependent methyltransferases"/>
    <property type="match status" value="1"/>
</dbReference>
<evidence type="ECO:0000313" key="1">
    <source>
        <dbReference type="EMBL" id="KKW11167.1"/>
    </source>
</evidence>
<comment type="caution">
    <text evidence="1">The sequence shown here is derived from an EMBL/GenBank/DDBJ whole genome shotgun (WGS) entry which is preliminary data.</text>
</comment>
<evidence type="ECO:0000313" key="2">
    <source>
        <dbReference type="Proteomes" id="UP000034588"/>
    </source>
</evidence>
<reference evidence="1 2" key="1">
    <citation type="journal article" date="2015" name="Nature">
        <title>rRNA introns, odd ribosomes, and small enigmatic genomes across a large radiation of phyla.</title>
        <authorList>
            <person name="Brown C.T."/>
            <person name="Hug L.A."/>
            <person name="Thomas B.C."/>
            <person name="Sharon I."/>
            <person name="Castelle C.J."/>
            <person name="Singh A."/>
            <person name="Wilkins M.J."/>
            <person name="Williams K.H."/>
            <person name="Banfield J.F."/>
        </authorList>
    </citation>
    <scope>NUCLEOTIDE SEQUENCE [LARGE SCALE GENOMIC DNA]</scope>
</reference>
<evidence type="ECO:0008006" key="3">
    <source>
        <dbReference type="Google" id="ProtNLM"/>
    </source>
</evidence>
<organism evidence="1 2">
    <name type="scientific">Candidatus Gottesmanbacteria bacterium GW2011_GWB1_49_7</name>
    <dbReference type="NCBI Taxonomy" id="1618448"/>
    <lineage>
        <taxon>Bacteria</taxon>
        <taxon>Candidatus Gottesmaniibacteriota</taxon>
    </lineage>
</organism>
<dbReference type="Proteomes" id="UP000034588">
    <property type="component" value="Unassembled WGS sequence"/>
</dbReference>
<dbReference type="AlphaFoldDB" id="A0A0G1Y8H9"/>
<accession>A0A0G1Y8H9</accession>
<dbReference type="InterPro" id="IPR029063">
    <property type="entry name" value="SAM-dependent_MTases_sf"/>
</dbReference>
<name>A0A0G1Y8H9_9BACT</name>
<dbReference type="EMBL" id="LCQD01000024">
    <property type="protein sequence ID" value="KKW11167.1"/>
    <property type="molecule type" value="Genomic_DNA"/>
</dbReference>
<proteinExistence type="predicted"/>
<gene>
    <name evidence="1" type="ORF">UY48_C0024G0008</name>
</gene>
<protein>
    <recommendedName>
        <fullName evidence="3">Methyltransferase type 11</fullName>
    </recommendedName>
</protein>